<accession>A0ABQ4X5P1</accession>
<evidence type="ECO:0000313" key="2">
    <source>
        <dbReference type="Proteomes" id="UP001151760"/>
    </source>
</evidence>
<keyword evidence="2" id="KW-1185">Reference proteome</keyword>
<dbReference type="Proteomes" id="UP001151760">
    <property type="component" value="Unassembled WGS sequence"/>
</dbReference>
<protein>
    <submittedName>
        <fullName evidence="1">Uncharacterized protein</fullName>
    </submittedName>
</protein>
<evidence type="ECO:0000313" key="1">
    <source>
        <dbReference type="EMBL" id="GJS60529.1"/>
    </source>
</evidence>
<organism evidence="1 2">
    <name type="scientific">Tanacetum coccineum</name>
    <dbReference type="NCBI Taxonomy" id="301880"/>
    <lineage>
        <taxon>Eukaryota</taxon>
        <taxon>Viridiplantae</taxon>
        <taxon>Streptophyta</taxon>
        <taxon>Embryophyta</taxon>
        <taxon>Tracheophyta</taxon>
        <taxon>Spermatophyta</taxon>
        <taxon>Magnoliopsida</taxon>
        <taxon>eudicotyledons</taxon>
        <taxon>Gunneridae</taxon>
        <taxon>Pentapetalae</taxon>
        <taxon>asterids</taxon>
        <taxon>campanulids</taxon>
        <taxon>Asterales</taxon>
        <taxon>Asteraceae</taxon>
        <taxon>Asteroideae</taxon>
        <taxon>Anthemideae</taxon>
        <taxon>Anthemidinae</taxon>
        <taxon>Tanacetum</taxon>
    </lineage>
</organism>
<name>A0ABQ4X5P1_9ASTR</name>
<gene>
    <name evidence="1" type="ORF">Tco_0655313</name>
</gene>
<proteinExistence type="predicted"/>
<comment type="caution">
    <text evidence="1">The sequence shown here is derived from an EMBL/GenBank/DDBJ whole genome shotgun (WGS) entry which is preliminary data.</text>
</comment>
<reference evidence="1" key="1">
    <citation type="journal article" date="2022" name="Int. J. Mol. Sci.">
        <title>Draft Genome of Tanacetum Coccineum: Genomic Comparison of Closely Related Tanacetum-Family Plants.</title>
        <authorList>
            <person name="Yamashiro T."/>
            <person name="Shiraishi A."/>
            <person name="Nakayama K."/>
            <person name="Satake H."/>
        </authorList>
    </citation>
    <scope>NUCLEOTIDE SEQUENCE</scope>
</reference>
<dbReference type="EMBL" id="BQNB010009227">
    <property type="protein sequence ID" value="GJS60529.1"/>
    <property type="molecule type" value="Genomic_DNA"/>
</dbReference>
<sequence>MRMTTGESIALEIQFDLTVELLPRLIVQLLLFRLLWLCDLEGHPFDGFDIDRNNLPHSLLNTYALEHCDLSKGASEKSTRPFPNKYLSGEMETATCYRDCYSPLDVAHRLAVAGSLRTANINSPSHLVHHGIDRGM</sequence>
<reference evidence="1" key="2">
    <citation type="submission" date="2022-01" db="EMBL/GenBank/DDBJ databases">
        <authorList>
            <person name="Yamashiro T."/>
            <person name="Shiraishi A."/>
            <person name="Satake H."/>
            <person name="Nakayama K."/>
        </authorList>
    </citation>
    <scope>NUCLEOTIDE SEQUENCE</scope>
</reference>